<accession>A0A4Y7JQN9</accession>
<dbReference type="InterPro" id="IPR000270">
    <property type="entry name" value="PB1_dom"/>
</dbReference>
<evidence type="ECO:0000256" key="6">
    <source>
        <dbReference type="ARBA" id="ARBA00022741"/>
    </source>
</evidence>
<keyword evidence="5" id="KW-0808">Transferase</keyword>
<dbReference type="Pfam" id="PF00564">
    <property type="entry name" value="PB1"/>
    <property type="match status" value="1"/>
</dbReference>
<dbReference type="OrthoDB" id="4062651at2759"/>
<dbReference type="InterPro" id="IPR001245">
    <property type="entry name" value="Ser-Thr/Tyr_kinase_cat_dom"/>
</dbReference>
<feature type="region of interest" description="Disordered" evidence="11">
    <location>
        <begin position="159"/>
        <end position="185"/>
    </location>
</feature>
<dbReference type="InterPro" id="IPR017441">
    <property type="entry name" value="Protein_kinase_ATP_BS"/>
</dbReference>
<sequence length="1308" mass="144612">MNNGEAPGPSGQRAAEQDNDVSGGLFFGGGGGRRAHNVSVQTGEEFSMEFLQERFGTRKVNNVVPDLEHKDEKKIGGFDSVWKNSHVGYQDLTGILGLTRMDSECSYDVPNEVLSKGCAVEGDSKGYSDKASRFGQEVGVSGEELRRSTDDLSFYQAASGPTTPSISVKESPCEYQPHGSETSDNSQHYKMKILCSFGGRILPRPGDGKLRYVGGETRIISIRTNISWVDFVKKTTGICNQPHAIKYQLPGEDLDALISVSSDEDIQNMLEEYHGFKKVEGQRLRIFLISSSECENQSSFEARASEQNPSEYHYVVAVNGILDHSSPKISSTGKTLASQLSFNKDSVNSPKPSEIKDGIKPSNLSRNYFIAPQKLSRSPNHSPPFSPLALLQKDAMNGQKKLYNDQYCCNNESKDPYLTDQAPAGNYHHDTNIGCYGSPRGCVSLIHHHHHYLNKPSGVNFDQPNRPREVHFPDITADKAFVAPTTIVRNNRDLDGYSCERPMVKQRPFHSEKLPIQPEDPMCLLSGSNDSVGSHHGMPHAYSDSRLLEHGGGNYCFQEGDTPLSPLDLPAQSPAWVKSSSRHSGEHMHYDENTDLPSPNFQNDLRSSVSASIVLERGTNLTKASHRREFSGGNEQIYWEDMQDLGGEKRQMTKEINLMSWGNESNDQETHPVLSLDMLNKIDQIDDSRPHRGVSFDSDSNSRAGGTGMPYKDDLQNLDYHQMSVGYNIYSGELHASNTKVSASPVTTLVFCKDTAKEQSQGYYSSLINQVNGDLGSKISKIITQGSIGSSSKNSEASNLEKSLHQPNSESSPTELPHGSSSGGLISFPSFVKEPGVVSQRESANSESLLLVSADLAPFGGVDNLEELLKLNMSDSSLTWDIFQNQNLATESPLGTEVVLPVSCSEEEFYKVDCRKFSNEQCKVENTVKVGTEAQNKINHHVQLEPLLILEDVTNSTSSSNLIPRVVDETTGDILTQRTTEAKSFIPESEDTKVDDRDKGNSISDSVIAEMEAGVYGLQIIKNADLEELRELGSGTFGTVYHGKWRGTDVAIKRLKKSCFAGRSSEQERMTNDFWREAKILSNLHHPNVVAFYGVVPDGVGGTLATVTEFMVNGSLRHVLLKKDKALDRRKKFIIAMDAAFGMEYLHLKNIVHFDLKCDNLLVNMKDPHRPICKVGDFGLSRIKRNTLVSGGVRGTLPWMAPELLNGSSSRVSEKVDVFSFGIAMWEILTGEEPYANMHCGAIIGGIMNNNLRPTIPKQCDPEWRKLMEHCWLQEPAARPSFTEITSRLRIMSMAFQSKGGDQSPKQK</sequence>
<dbReference type="Gramene" id="RZC62342">
    <property type="protein sequence ID" value="RZC62342"/>
    <property type="gene ID" value="C5167_024089"/>
</dbReference>
<dbReference type="FunFam" id="1.10.510.10:FF:000142">
    <property type="entry name" value="Octicosapeptide/phox/Bem1p domain kinase superfamily protein"/>
    <property type="match status" value="1"/>
</dbReference>
<feature type="region of interest" description="Disordered" evidence="11">
    <location>
        <begin position="686"/>
        <end position="708"/>
    </location>
</feature>
<evidence type="ECO:0000313" key="13">
    <source>
        <dbReference type="EMBL" id="RZC62342.1"/>
    </source>
</evidence>
<dbReference type="SMART" id="SM00220">
    <property type="entry name" value="S_TKc"/>
    <property type="match status" value="1"/>
</dbReference>
<dbReference type="SUPFAM" id="SSF54277">
    <property type="entry name" value="CAD &amp; PB1 domains"/>
    <property type="match status" value="1"/>
</dbReference>
<dbReference type="Gene3D" id="1.10.510.10">
    <property type="entry name" value="Transferase(Phosphotransferase) domain 1"/>
    <property type="match status" value="1"/>
</dbReference>
<dbReference type="EMBL" id="CM010719">
    <property type="protein sequence ID" value="RZC62342.1"/>
    <property type="molecule type" value="Genomic_DNA"/>
</dbReference>
<dbReference type="PANTHER" id="PTHR23257">
    <property type="entry name" value="SERINE-THREONINE PROTEIN KINASE"/>
    <property type="match status" value="1"/>
</dbReference>
<dbReference type="GO" id="GO:0009734">
    <property type="term" value="P:auxin-activated signaling pathway"/>
    <property type="evidence" value="ECO:0007669"/>
    <property type="project" value="UniProtKB-KW"/>
</dbReference>
<gene>
    <name evidence="13" type="ORF">C5167_024089</name>
</gene>
<evidence type="ECO:0000256" key="4">
    <source>
        <dbReference type="ARBA" id="ARBA00022553"/>
    </source>
</evidence>
<dbReference type="Proteomes" id="UP000316621">
    <property type="component" value="Chromosome 5"/>
</dbReference>
<dbReference type="PROSITE" id="PS00107">
    <property type="entry name" value="PROTEIN_KINASE_ATP"/>
    <property type="match status" value="1"/>
</dbReference>
<dbReference type="PRINTS" id="PR00109">
    <property type="entry name" value="TYRKINASE"/>
</dbReference>
<name>A0A4Y7JQN9_PAPSO</name>
<dbReference type="Gene3D" id="3.10.20.90">
    <property type="entry name" value="Phosphatidylinositol 3-kinase Catalytic Subunit, Chain A, domain 1"/>
    <property type="match status" value="1"/>
</dbReference>
<evidence type="ECO:0000256" key="7">
    <source>
        <dbReference type="ARBA" id="ARBA00022777"/>
    </source>
</evidence>
<evidence type="ECO:0000256" key="1">
    <source>
        <dbReference type="ARBA" id="ARBA00004496"/>
    </source>
</evidence>
<dbReference type="InterPro" id="IPR000719">
    <property type="entry name" value="Prot_kinase_dom"/>
</dbReference>
<comment type="subcellular location">
    <subcellularLocation>
        <location evidence="1">Cytoplasm</location>
    </subcellularLocation>
</comment>
<keyword evidence="7" id="KW-0418">Kinase</keyword>
<dbReference type="Gene3D" id="3.30.200.20">
    <property type="entry name" value="Phosphorylase Kinase, domain 1"/>
    <property type="match status" value="1"/>
</dbReference>
<dbReference type="InterPro" id="IPR008271">
    <property type="entry name" value="Ser/Thr_kinase_AS"/>
</dbReference>
<dbReference type="SUPFAM" id="SSF56112">
    <property type="entry name" value="Protein kinase-like (PK-like)"/>
    <property type="match status" value="1"/>
</dbReference>
<feature type="region of interest" description="Disordered" evidence="11">
    <location>
        <begin position="1"/>
        <end position="36"/>
    </location>
</feature>
<feature type="domain" description="Protein kinase" evidence="12">
    <location>
        <begin position="1026"/>
        <end position="1291"/>
    </location>
</feature>
<dbReference type="PANTHER" id="PTHR23257:SF792">
    <property type="entry name" value="PROTEIN KINASE DOMAIN-CONTAINING PROTEIN"/>
    <property type="match status" value="1"/>
</dbReference>
<dbReference type="GO" id="GO:0005737">
    <property type="term" value="C:cytoplasm"/>
    <property type="evidence" value="ECO:0007669"/>
    <property type="project" value="UniProtKB-SubCell"/>
</dbReference>
<dbReference type="CDD" id="cd13999">
    <property type="entry name" value="STKc_MAP3K-like"/>
    <property type="match status" value="1"/>
</dbReference>
<keyword evidence="4" id="KW-0597">Phosphoprotein</keyword>
<dbReference type="SMART" id="SM00666">
    <property type="entry name" value="PB1"/>
    <property type="match status" value="1"/>
</dbReference>
<evidence type="ECO:0000256" key="10">
    <source>
        <dbReference type="PROSITE-ProRule" id="PRU10141"/>
    </source>
</evidence>
<evidence type="ECO:0000259" key="12">
    <source>
        <dbReference type="PROSITE" id="PS50011"/>
    </source>
</evidence>
<feature type="binding site" evidence="10">
    <location>
        <position position="1053"/>
    </location>
    <ligand>
        <name>ATP</name>
        <dbReference type="ChEBI" id="CHEBI:30616"/>
    </ligand>
</feature>
<feature type="compositionally biased region" description="Polar residues" evidence="11">
    <location>
        <begin position="159"/>
        <end position="168"/>
    </location>
</feature>
<dbReference type="FunFam" id="3.10.20.90:FF:000058">
    <property type="entry name" value="Octicosapeptide/phox/Bem1p domain kinase superfamily protein"/>
    <property type="match status" value="1"/>
</dbReference>
<organism evidence="13 14">
    <name type="scientific">Papaver somniferum</name>
    <name type="common">Opium poppy</name>
    <dbReference type="NCBI Taxonomy" id="3469"/>
    <lineage>
        <taxon>Eukaryota</taxon>
        <taxon>Viridiplantae</taxon>
        <taxon>Streptophyta</taxon>
        <taxon>Embryophyta</taxon>
        <taxon>Tracheophyta</taxon>
        <taxon>Spermatophyta</taxon>
        <taxon>Magnoliopsida</taxon>
        <taxon>Ranunculales</taxon>
        <taxon>Papaveraceae</taxon>
        <taxon>Papaveroideae</taxon>
        <taxon>Papaver</taxon>
    </lineage>
</organism>
<keyword evidence="9" id="KW-0927">Auxin signaling pathway</keyword>
<keyword evidence="3" id="KW-0723">Serine/threonine-protein kinase</keyword>
<dbReference type="OMA" id="FANEDHD"/>
<keyword evidence="6 10" id="KW-0547">Nucleotide-binding</keyword>
<evidence type="ECO:0000256" key="3">
    <source>
        <dbReference type="ARBA" id="ARBA00022527"/>
    </source>
</evidence>
<dbReference type="InterPro" id="IPR011009">
    <property type="entry name" value="Kinase-like_dom_sf"/>
</dbReference>
<evidence type="ECO:0000256" key="2">
    <source>
        <dbReference type="ARBA" id="ARBA00022490"/>
    </source>
</evidence>
<evidence type="ECO:0000256" key="5">
    <source>
        <dbReference type="ARBA" id="ARBA00022679"/>
    </source>
</evidence>
<reference evidence="13 14" key="1">
    <citation type="journal article" date="2018" name="Science">
        <title>The opium poppy genome and morphinan production.</title>
        <authorList>
            <person name="Guo L."/>
            <person name="Winzer T."/>
            <person name="Yang X."/>
            <person name="Li Y."/>
            <person name="Ning Z."/>
            <person name="He Z."/>
            <person name="Teodor R."/>
            <person name="Lu Y."/>
            <person name="Bowser T.A."/>
            <person name="Graham I.A."/>
            <person name="Ye K."/>
        </authorList>
    </citation>
    <scope>NUCLEOTIDE SEQUENCE [LARGE SCALE GENOMIC DNA]</scope>
    <source>
        <strain evidence="14">cv. HN1</strain>
        <tissue evidence="13">Leaves</tissue>
    </source>
</reference>
<dbReference type="InterPro" id="IPR050167">
    <property type="entry name" value="Ser_Thr_protein_kinase"/>
</dbReference>
<proteinExistence type="predicted"/>
<keyword evidence="8 10" id="KW-0067">ATP-binding</keyword>
<dbReference type="FunFam" id="3.30.200.20:FF:000081">
    <property type="entry name" value="Octicosapeptide/phox/Bem1p domain kinase superfamily protein"/>
    <property type="match status" value="1"/>
</dbReference>
<protein>
    <recommendedName>
        <fullName evidence="12">Protein kinase domain-containing protein</fullName>
    </recommendedName>
</protein>
<feature type="region of interest" description="Disordered" evidence="11">
    <location>
        <begin position="788"/>
        <end position="821"/>
    </location>
</feature>
<dbReference type="PROSITE" id="PS00108">
    <property type="entry name" value="PROTEIN_KINASE_ST"/>
    <property type="match status" value="1"/>
</dbReference>
<dbReference type="CDD" id="cd06410">
    <property type="entry name" value="PB1_UP2"/>
    <property type="match status" value="1"/>
</dbReference>
<dbReference type="GO" id="GO:0005524">
    <property type="term" value="F:ATP binding"/>
    <property type="evidence" value="ECO:0007669"/>
    <property type="project" value="UniProtKB-UniRule"/>
</dbReference>
<evidence type="ECO:0000313" key="14">
    <source>
        <dbReference type="Proteomes" id="UP000316621"/>
    </source>
</evidence>
<evidence type="ECO:0000256" key="11">
    <source>
        <dbReference type="SAM" id="MobiDB-lite"/>
    </source>
</evidence>
<keyword evidence="14" id="KW-1185">Reference proteome</keyword>
<dbReference type="GO" id="GO:0010928">
    <property type="term" value="P:regulation of auxin mediated signaling pathway"/>
    <property type="evidence" value="ECO:0007669"/>
    <property type="project" value="UniProtKB-ARBA"/>
</dbReference>
<dbReference type="Pfam" id="PF07714">
    <property type="entry name" value="PK_Tyr_Ser-Thr"/>
    <property type="match status" value="1"/>
</dbReference>
<dbReference type="STRING" id="3469.A0A4Y7JQN9"/>
<dbReference type="PROSITE" id="PS50011">
    <property type="entry name" value="PROTEIN_KINASE_DOM"/>
    <property type="match status" value="1"/>
</dbReference>
<dbReference type="GO" id="GO:0004674">
    <property type="term" value="F:protein serine/threonine kinase activity"/>
    <property type="evidence" value="ECO:0007669"/>
    <property type="project" value="UniProtKB-KW"/>
</dbReference>
<evidence type="ECO:0000256" key="8">
    <source>
        <dbReference type="ARBA" id="ARBA00022840"/>
    </source>
</evidence>
<evidence type="ECO:0000256" key="9">
    <source>
        <dbReference type="ARBA" id="ARBA00023294"/>
    </source>
</evidence>
<keyword evidence="2" id="KW-0963">Cytoplasm</keyword>